<protein>
    <submittedName>
        <fullName evidence="2">Uncharacterized protein</fullName>
    </submittedName>
</protein>
<reference evidence="2 3" key="1">
    <citation type="submission" date="2018-07" db="EMBL/GenBank/DDBJ databases">
        <authorList>
            <person name="Quirk P.G."/>
            <person name="Krulwich T.A."/>
        </authorList>
    </citation>
    <scope>NUCLEOTIDE SEQUENCE [LARGE SCALE GENOMIC DNA]</scope>
    <source>
        <strain evidence="2 3">CC-BB4</strain>
    </source>
</reference>
<feature type="compositionally biased region" description="Low complexity" evidence="1">
    <location>
        <begin position="86"/>
        <end position="100"/>
    </location>
</feature>
<evidence type="ECO:0000256" key="1">
    <source>
        <dbReference type="SAM" id="MobiDB-lite"/>
    </source>
</evidence>
<keyword evidence="3" id="KW-1185">Reference proteome</keyword>
<proteinExistence type="predicted"/>
<dbReference type="AlphaFoldDB" id="A0A346A1S7"/>
<gene>
    <name evidence="2" type="ORF">DW352_22945</name>
</gene>
<dbReference type="RefSeq" id="WP_115693503.1">
    <property type="nucleotide sequence ID" value="NZ_CP031417.1"/>
</dbReference>
<organism evidence="2 3">
    <name type="scientific">Pseudolabrys taiwanensis</name>
    <dbReference type="NCBI Taxonomy" id="331696"/>
    <lineage>
        <taxon>Bacteria</taxon>
        <taxon>Pseudomonadati</taxon>
        <taxon>Pseudomonadota</taxon>
        <taxon>Alphaproteobacteria</taxon>
        <taxon>Hyphomicrobiales</taxon>
        <taxon>Xanthobacteraceae</taxon>
        <taxon>Pseudolabrys</taxon>
    </lineage>
</organism>
<name>A0A346A1S7_9HYPH</name>
<evidence type="ECO:0000313" key="3">
    <source>
        <dbReference type="Proteomes" id="UP000254889"/>
    </source>
</evidence>
<dbReference type="KEGG" id="ptaw:DW352_22945"/>
<feature type="compositionally biased region" description="Polar residues" evidence="1">
    <location>
        <begin position="186"/>
        <end position="200"/>
    </location>
</feature>
<evidence type="ECO:0000313" key="2">
    <source>
        <dbReference type="EMBL" id="AXK83124.1"/>
    </source>
</evidence>
<feature type="compositionally biased region" description="Pro residues" evidence="1">
    <location>
        <begin position="153"/>
        <end position="164"/>
    </location>
</feature>
<feature type="region of interest" description="Disordered" evidence="1">
    <location>
        <begin position="53"/>
        <end position="200"/>
    </location>
</feature>
<dbReference type="EMBL" id="CP031417">
    <property type="protein sequence ID" value="AXK83124.1"/>
    <property type="molecule type" value="Genomic_DNA"/>
</dbReference>
<sequence length="200" mass="20943">MKRALTIGIVGAALAATFCGVTAYGEEPSSMQVAQAADAYAPRYDFGPRIIHVPQPDEEDAAYVPNGRAMPDEDDDADAPPPPPRRQSGPRPRLQQSSAPPSAPRRKPYTVATPEPSAPVKRRTVLSAPLHDGPTPIRPTPRYVKETGAKFAPSPPPGYTPPSNVPAEAAAVPPEPAPDVAPRSAAPQSSVPPNDTPASE</sequence>
<accession>A0A346A1S7</accession>
<dbReference type="Proteomes" id="UP000254889">
    <property type="component" value="Chromosome"/>
</dbReference>